<dbReference type="Pfam" id="PF10604">
    <property type="entry name" value="Polyketide_cyc2"/>
    <property type="match status" value="1"/>
</dbReference>
<name>A0ABV7YJP8_9ACTN</name>
<organism evidence="1 2">
    <name type="scientific">Tenggerimyces flavus</name>
    <dbReference type="NCBI Taxonomy" id="1708749"/>
    <lineage>
        <taxon>Bacteria</taxon>
        <taxon>Bacillati</taxon>
        <taxon>Actinomycetota</taxon>
        <taxon>Actinomycetes</taxon>
        <taxon>Propionibacteriales</taxon>
        <taxon>Nocardioidaceae</taxon>
        <taxon>Tenggerimyces</taxon>
    </lineage>
</organism>
<sequence>MARATHLTEIDRAPAEVFAVAADPENQPRWDEAAMVGVEKLSAGPLARGSRYRGTWRRFGVIDYIVAEYDPPRRFQHDAATSVGRVVHTFMFEPAGDHTRLTQEITVVEPNLVGLLMSPFTPAIMRRRLSELGDELKAYVENAQPA</sequence>
<reference evidence="2" key="1">
    <citation type="journal article" date="2019" name="Int. J. Syst. Evol. Microbiol.">
        <title>The Global Catalogue of Microorganisms (GCM) 10K type strain sequencing project: providing services to taxonomists for standard genome sequencing and annotation.</title>
        <authorList>
            <consortium name="The Broad Institute Genomics Platform"/>
            <consortium name="The Broad Institute Genome Sequencing Center for Infectious Disease"/>
            <person name="Wu L."/>
            <person name="Ma J."/>
        </authorList>
    </citation>
    <scope>NUCLEOTIDE SEQUENCE [LARGE SCALE GENOMIC DNA]</scope>
    <source>
        <strain evidence="2">CGMCC 4.7241</strain>
    </source>
</reference>
<proteinExistence type="predicted"/>
<dbReference type="EMBL" id="JBHRZH010000036">
    <property type="protein sequence ID" value="MFC3765168.1"/>
    <property type="molecule type" value="Genomic_DNA"/>
</dbReference>
<evidence type="ECO:0000313" key="1">
    <source>
        <dbReference type="EMBL" id="MFC3765168.1"/>
    </source>
</evidence>
<dbReference type="Proteomes" id="UP001595699">
    <property type="component" value="Unassembled WGS sequence"/>
</dbReference>
<dbReference type="SUPFAM" id="SSF55961">
    <property type="entry name" value="Bet v1-like"/>
    <property type="match status" value="1"/>
</dbReference>
<dbReference type="InterPro" id="IPR023393">
    <property type="entry name" value="START-like_dom_sf"/>
</dbReference>
<evidence type="ECO:0000313" key="2">
    <source>
        <dbReference type="Proteomes" id="UP001595699"/>
    </source>
</evidence>
<accession>A0ABV7YJP8</accession>
<dbReference type="InterPro" id="IPR019587">
    <property type="entry name" value="Polyketide_cyclase/dehydratase"/>
</dbReference>
<dbReference type="RefSeq" id="WP_205119126.1">
    <property type="nucleotide sequence ID" value="NZ_JAFBCM010000001.1"/>
</dbReference>
<comment type="caution">
    <text evidence="1">The sequence shown here is derived from an EMBL/GenBank/DDBJ whole genome shotgun (WGS) entry which is preliminary data.</text>
</comment>
<protein>
    <submittedName>
        <fullName evidence="1">SRPBCC family protein</fullName>
    </submittedName>
</protein>
<gene>
    <name evidence="1" type="ORF">ACFOUW_30340</name>
</gene>
<dbReference type="Gene3D" id="3.30.530.20">
    <property type="match status" value="1"/>
</dbReference>
<keyword evidence="2" id="KW-1185">Reference proteome</keyword>